<accession>A0A6J5LGZ8</accession>
<dbReference type="EMBL" id="LR796263">
    <property type="protein sequence ID" value="CAB4132543.1"/>
    <property type="molecule type" value="Genomic_DNA"/>
</dbReference>
<dbReference type="SUPFAM" id="SSF46966">
    <property type="entry name" value="Spectrin repeat"/>
    <property type="match status" value="1"/>
</dbReference>
<gene>
    <name evidence="1" type="ORF">UFOVP256_48</name>
</gene>
<reference evidence="1" key="1">
    <citation type="submission" date="2020-04" db="EMBL/GenBank/DDBJ databases">
        <authorList>
            <person name="Chiriac C."/>
            <person name="Salcher M."/>
            <person name="Ghai R."/>
            <person name="Kavagutti S V."/>
        </authorList>
    </citation>
    <scope>NUCLEOTIDE SEQUENCE</scope>
</reference>
<sequence length="76" mass="8917">MDWVQTLSIMATVIASAYYMHRDVQQDIAAQTARIDQINARTDQLYEMFTARIDQVNARTDQLYEMFIDLVKEGRK</sequence>
<dbReference type="Gene3D" id="3.90.20.10">
    <property type="match status" value="1"/>
</dbReference>
<name>A0A6J5LGZ8_9CAUD</name>
<evidence type="ECO:0000313" key="1">
    <source>
        <dbReference type="EMBL" id="CAB4132543.1"/>
    </source>
</evidence>
<organism evidence="1">
    <name type="scientific">uncultured Caudovirales phage</name>
    <dbReference type="NCBI Taxonomy" id="2100421"/>
    <lineage>
        <taxon>Viruses</taxon>
        <taxon>Duplodnaviria</taxon>
        <taxon>Heunggongvirae</taxon>
        <taxon>Uroviricota</taxon>
        <taxon>Caudoviricetes</taxon>
        <taxon>Peduoviridae</taxon>
        <taxon>Maltschvirus</taxon>
        <taxon>Maltschvirus maltsch</taxon>
    </lineage>
</organism>
<protein>
    <submittedName>
        <fullName evidence="1">Uncharacterized protein</fullName>
    </submittedName>
</protein>
<proteinExistence type="predicted"/>